<dbReference type="AlphaFoldDB" id="A0A3S1DNG9"/>
<name>A0A3S1DNG9_9BACL</name>
<dbReference type="InterPro" id="IPR052710">
    <property type="entry name" value="CAAX_protease"/>
</dbReference>
<keyword evidence="4" id="KW-1185">Reference proteome</keyword>
<keyword evidence="1" id="KW-0812">Transmembrane</keyword>
<accession>A0A3S1DNG9</accession>
<dbReference type="EMBL" id="RZNY01000012">
    <property type="protein sequence ID" value="RUT45415.1"/>
    <property type="molecule type" value="Genomic_DNA"/>
</dbReference>
<comment type="caution">
    <text evidence="3">The sequence shown here is derived from an EMBL/GenBank/DDBJ whole genome shotgun (WGS) entry which is preliminary data.</text>
</comment>
<keyword evidence="3" id="KW-0645">Protease</keyword>
<keyword evidence="1" id="KW-1133">Transmembrane helix</keyword>
<feature type="transmembrane region" description="Helical" evidence="1">
    <location>
        <begin position="43"/>
        <end position="63"/>
    </location>
</feature>
<feature type="transmembrane region" description="Helical" evidence="1">
    <location>
        <begin position="176"/>
        <end position="194"/>
    </location>
</feature>
<organism evidence="3 4">
    <name type="scientific">Paenibacillus anaericanus</name>
    <dbReference type="NCBI Taxonomy" id="170367"/>
    <lineage>
        <taxon>Bacteria</taxon>
        <taxon>Bacillati</taxon>
        <taxon>Bacillota</taxon>
        <taxon>Bacilli</taxon>
        <taxon>Bacillales</taxon>
        <taxon>Paenibacillaceae</taxon>
        <taxon>Paenibacillus</taxon>
    </lineage>
</organism>
<dbReference type="PANTHER" id="PTHR36435">
    <property type="entry name" value="SLR1288 PROTEIN"/>
    <property type="match status" value="1"/>
</dbReference>
<evidence type="ECO:0000259" key="2">
    <source>
        <dbReference type="Pfam" id="PF02517"/>
    </source>
</evidence>
<evidence type="ECO:0000313" key="4">
    <source>
        <dbReference type="Proteomes" id="UP000279446"/>
    </source>
</evidence>
<evidence type="ECO:0000256" key="1">
    <source>
        <dbReference type="SAM" id="Phobius"/>
    </source>
</evidence>
<gene>
    <name evidence="3" type="ORF">EJP82_15615</name>
</gene>
<feature type="transmembrane region" description="Helical" evidence="1">
    <location>
        <begin position="112"/>
        <end position="134"/>
    </location>
</feature>
<proteinExistence type="predicted"/>
<protein>
    <submittedName>
        <fullName evidence="3">CPBP family intramembrane metalloprotease</fullName>
    </submittedName>
</protein>
<dbReference type="InterPro" id="IPR003675">
    <property type="entry name" value="Rce1/LyrA-like_dom"/>
</dbReference>
<evidence type="ECO:0000313" key="3">
    <source>
        <dbReference type="EMBL" id="RUT45415.1"/>
    </source>
</evidence>
<dbReference type="PANTHER" id="PTHR36435:SF1">
    <property type="entry name" value="CAAX AMINO TERMINAL PROTEASE FAMILY PROTEIN"/>
    <property type="match status" value="1"/>
</dbReference>
<feature type="transmembrane region" description="Helical" evidence="1">
    <location>
        <begin position="146"/>
        <end position="164"/>
    </location>
</feature>
<feature type="transmembrane region" description="Helical" evidence="1">
    <location>
        <begin position="75"/>
        <end position="92"/>
    </location>
</feature>
<dbReference type="Proteomes" id="UP000279446">
    <property type="component" value="Unassembled WGS sequence"/>
</dbReference>
<keyword evidence="3" id="KW-0378">Hydrolase</keyword>
<dbReference type="GO" id="GO:0006508">
    <property type="term" value="P:proteolysis"/>
    <property type="evidence" value="ECO:0007669"/>
    <property type="project" value="UniProtKB-KW"/>
</dbReference>
<dbReference type="OrthoDB" id="1437285at2"/>
<keyword evidence="1" id="KW-0472">Membrane</keyword>
<dbReference type="GO" id="GO:0004175">
    <property type="term" value="F:endopeptidase activity"/>
    <property type="evidence" value="ECO:0007669"/>
    <property type="project" value="UniProtKB-ARBA"/>
</dbReference>
<keyword evidence="3" id="KW-0482">Metalloprotease</keyword>
<sequence>MIQVLLFSFIPFIFWLFTSRKQENFFVWLGLTRPIIRNKVELLWLYICFVVVGCLMIIFLLPILSNSPELATSQFAAQGASAIIPAIIYSFLQTGLSEEILFRGFINKRLCSRFGFTIANLSQAILFGSLHAIMLSSINGRFEMRMIGVVLLTGGIGWVLGWISQKKAGGSIIPGWLFHASSNLLISLFAMYSLV</sequence>
<dbReference type="GO" id="GO:0080120">
    <property type="term" value="P:CAAX-box protein maturation"/>
    <property type="evidence" value="ECO:0007669"/>
    <property type="project" value="UniProtKB-ARBA"/>
</dbReference>
<dbReference type="GO" id="GO:0008237">
    <property type="term" value="F:metallopeptidase activity"/>
    <property type="evidence" value="ECO:0007669"/>
    <property type="project" value="UniProtKB-KW"/>
</dbReference>
<feature type="domain" description="CAAX prenyl protease 2/Lysostaphin resistance protein A-like" evidence="2">
    <location>
        <begin position="83"/>
        <end position="184"/>
    </location>
</feature>
<reference evidence="3 4" key="1">
    <citation type="submission" date="2018-12" db="EMBL/GenBank/DDBJ databases">
        <authorList>
            <person name="Sun L."/>
            <person name="Chen Z."/>
        </authorList>
    </citation>
    <scope>NUCLEOTIDE SEQUENCE [LARGE SCALE GENOMIC DNA]</scope>
    <source>
        <strain evidence="3 4">DSM 15890</strain>
    </source>
</reference>
<dbReference type="Pfam" id="PF02517">
    <property type="entry name" value="Rce1-like"/>
    <property type="match status" value="1"/>
</dbReference>